<comment type="subcellular location">
    <subcellularLocation>
        <location evidence="10">Cell inner membrane</location>
        <topology evidence="10">Peripheral membrane protein</topology>
        <orientation evidence="10">Cytoplasmic side</orientation>
    </subcellularLocation>
</comment>
<dbReference type="InterPro" id="IPR006009">
    <property type="entry name" value="GlcNAc_MurG"/>
</dbReference>
<comment type="caution">
    <text evidence="10">Lacks conserved residue(s) required for the propagation of feature annotation.</text>
</comment>
<dbReference type="Proteomes" id="UP000006875">
    <property type="component" value="Chromosome"/>
</dbReference>
<comment type="function">
    <text evidence="10">Cell wall formation. Catalyzes the transfer of a GlcNAc subunit on undecaprenyl-pyrophosphoryl-MurNAc-pentapeptide (lipid intermediate I) to form undecaprenyl-pyrophosphoryl-MurNAc-(pentapeptide)GlcNAc (lipid intermediate II).</text>
</comment>
<dbReference type="GO" id="GO:0051991">
    <property type="term" value="F:UDP-N-acetyl-D-glucosamine:N-acetylmuramoyl-L-alanyl-D-glutamyl-meso-2,6-diaminopimelyl-D-alanyl-D-alanine-diphosphoundecaprenol 4-beta-N-acetylglucosaminlytransferase activity"/>
    <property type="evidence" value="ECO:0007669"/>
    <property type="project" value="RHEA"/>
</dbReference>
<dbReference type="GO" id="GO:0071555">
    <property type="term" value="P:cell wall organization"/>
    <property type="evidence" value="ECO:0007669"/>
    <property type="project" value="UniProtKB-KW"/>
</dbReference>
<keyword evidence="1 10" id="KW-1003">Cell membrane</keyword>
<dbReference type="KEGG" id="ipo:Ilyop_1855"/>
<feature type="binding site" evidence="10">
    <location>
        <begin position="11"/>
        <end position="13"/>
    </location>
    <ligand>
        <name>UDP-N-acetyl-alpha-D-glucosamine</name>
        <dbReference type="ChEBI" id="CHEBI:57705"/>
    </ligand>
</feature>
<dbReference type="CAZy" id="GT28">
    <property type="family name" value="Glycosyltransferase Family 28"/>
</dbReference>
<keyword evidence="6 10" id="KW-0573">Peptidoglycan synthesis</keyword>
<keyword evidence="5 10" id="KW-0133">Cell shape</keyword>
<dbReference type="CDD" id="cd03785">
    <property type="entry name" value="GT28_MurG"/>
    <property type="match status" value="1"/>
</dbReference>
<evidence type="ECO:0000259" key="11">
    <source>
        <dbReference type="Pfam" id="PF03033"/>
    </source>
</evidence>
<evidence type="ECO:0000256" key="1">
    <source>
        <dbReference type="ARBA" id="ARBA00022475"/>
    </source>
</evidence>
<proteinExistence type="inferred from homology"/>
<sequence length="356" mass="40394">MRKVILTTGGTGGHIYPALAVARELKKRGVEPIFVGTSHRMEKDMIPQEGYKFIGLDVKPLKNIASIFKMLKSIIKAIGIVRKEKPDAILGFGNYISVPAILAGIILRKKIYLQEQNANLGFANKLFYRLSKMSFLAFEKTYDDLPIKYHKKLKVTGNPLRSEVYMVNRKIERERLKIEDDEKVLLITGGSLGSKSINDAILSKWERTLAEKKIRIYWATGKNHFETINQNLNKYKPNDVIKPYFSNMPSIMAVSDLVVCRAGALTISELIAMEKPSILIPYQSIKVGQYENAKILEETGASYIYKNSEAEIAIERAMDLIKDDIELAKIRARIKVLKKDRAAEKIVKAMDIWGRK</sequence>
<keyword evidence="4 10" id="KW-0808">Transferase</keyword>
<feature type="domain" description="Glycosyltransferase family 28 N-terminal" evidence="11">
    <location>
        <begin position="4"/>
        <end position="130"/>
    </location>
</feature>
<evidence type="ECO:0000259" key="12">
    <source>
        <dbReference type="Pfam" id="PF04101"/>
    </source>
</evidence>
<dbReference type="SUPFAM" id="SSF53756">
    <property type="entry name" value="UDP-Glycosyltransferase/glycogen phosphorylase"/>
    <property type="match status" value="1"/>
</dbReference>
<dbReference type="eggNOG" id="COG0707">
    <property type="taxonomic scope" value="Bacteria"/>
</dbReference>
<feature type="binding site" evidence="10">
    <location>
        <position position="191"/>
    </location>
    <ligand>
        <name>UDP-N-acetyl-alpha-D-glucosamine</name>
        <dbReference type="ChEBI" id="CHEBI:57705"/>
    </ligand>
</feature>
<keyword evidence="10" id="KW-0997">Cell inner membrane</keyword>
<dbReference type="HAMAP" id="MF_00033">
    <property type="entry name" value="MurG"/>
    <property type="match status" value="1"/>
</dbReference>
<name>E3H9U7_ILYPC</name>
<dbReference type="InterPro" id="IPR007235">
    <property type="entry name" value="Glyco_trans_28_C"/>
</dbReference>
<reference evidence="13 14" key="1">
    <citation type="journal article" date="2010" name="Stand. Genomic Sci.">
        <title>Complete genome sequence of Ilyobacter polytropus type strain (CuHbu1).</title>
        <authorList>
            <person name="Sikorski J."/>
            <person name="Chertkov O."/>
            <person name="Lapidus A."/>
            <person name="Nolan M."/>
            <person name="Lucas S."/>
            <person name="Del Rio T.G."/>
            <person name="Tice H."/>
            <person name="Cheng J.F."/>
            <person name="Tapia R."/>
            <person name="Han C."/>
            <person name="Goodwin L."/>
            <person name="Pitluck S."/>
            <person name="Liolios K."/>
            <person name="Ivanova N."/>
            <person name="Mavromatis K."/>
            <person name="Mikhailova N."/>
            <person name="Pati A."/>
            <person name="Chen A."/>
            <person name="Palaniappan K."/>
            <person name="Land M."/>
            <person name="Hauser L."/>
            <person name="Chang Y.J."/>
            <person name="Jeffries C.D."/>
            <person name="Brambilla E."/>
            <person name="Yasawong M."/>
            <person name="Rohde M."/>
            <person name="Pukall R."/>
            <person name="Spring S."/>
            <person name="Goker M."/>
            <person name="Woyke T."/>
            <person name="Bristow J."/>
            <person name="Eisen J.A."/>
            <person name="Markowitz V."/>
            <person name="Hugenholtz P."/>
            <person name="Kyrpides N.C."/>
            <person name="Klenk H.P."/>
        </authorList>
    </citation>
    <scope>NUCLEOTIDE SEQUENCE [LARGE SCALE GENOMIC DNA]</scope>
    <source>
        <strain evidence="14">ATCC 51220 / DSM 2926 / LMG 16218 / CuHBu1</strain>
    </source>
</reference>
<dbReference type="GO" id="GO:0005886">
    <property type="term" value="C:plasma membrane"/>
    <property type="evidence" value="ECO:0007669"/>
    <property type="project" value="UniProtKB-SubCell"/>
</dbReference>
<dbReference type="RefSeq" id="WP_013388288.1">
    <property type="nucleotide sequence ID" value="NC_014632.1"/>
</dbReference>
<evidence type="ECO:0000313" key="13">
    <source>
        <dbReference type="EMBL" id="ADO83626.1"/>
    </source>
</evidence>
<keyword evidence="9 10" id="KW-0961">Cell wall biogenesis/degradation</keyword>
<dbReference type="AlphaFoldDB" id="E3H9U7"/>
<feature type="binding site" evidence="10">
    <location>
        <position position="161"/>
    </location>
    <ligand>
        <name>UDP-N-acetyl-alpha-D-glucosamine</name>
        <dbReference type="ChEBI" id="CHEBI:57705"/>
    </ligand>
</feature>
<evidence type="ECO:0000256" key="5">
    <source>
        <dbReference type="ARBA" id="ARBA00022960"/>
    </source>
</evidence>
<feature type="binding site" evidence="10">
    <location>
        <position position="289"/>
    </location>
    <ligand>
        <name>UDP-N-acetyl-alpha-D-glucosamine</name>
        <dbReference type="ChEBI" id="CHEBI:57705"/>
    </ligand>
</feature>
<organism evidence="13 14">
    <name type="scientific">Ilyobacter polytropus (strain ATCC 51220 / DSM 2926 / LMG 16218 / CuHBu1)</name>
    <dbReference type="NCBI Taxonomy" id="572544"/>
    <lineage>
        <taxon>Bacteria</taxon>
        <taxon>Fusobacteriati</taxon>
        <taxon>Fusobacteriota</taxon>
        <taxon>Fusobacteriia</taxon>
        <taxon>Fusobacteriales</taxon>
        <taxon>Fusobacteriaceae</taxon>
        <taxon>Ilyobacter</taxon>
    </lineage>
</organism>
<evidence type="ECO:0000313" key="14">
    <source>
        <dbReference type="Proteomes" id="UP000006875"/>
    </source>
</evidence>
<feature type="binding site" evidence="10">
    <location>
        <position position="117"/>
    </location>
    <ligand>
        <name>UDP-N-acetyl-alpha-D-glucosamine</name>
        <dbReference type="ChEBI" id="CHEBI:57705"/>
    </ligand>
</feature>
<dbReference type="Gene3D" id="3.40.50.2000">
    <property type="entry name" value="Glycogen Phosphorylase B"/>
    <property type="match status" value="2"/>
</dbReference>
<feature type="domain" description="Glycosyl transferase family 28 C-terminal" evidence="12">
    <location>
        <begin position="184"/>
        <end position="326"/>
    </location>
</feature>
<protein>
    <recommendedName>
        <fullName evidence="10">UDP-N-acetylglucosamine--N-acetylmuramyl-(pentapeptide) pyrophosphoryl-undecaprenol N-acetylglucosamine transferase</fullName>
        <ecNumber evidence="10">2.4.1.227</ecNumber>
    </recommendedName>
    <alternativeName>
        <fullName evidence="10">Undecaprenyl-PP-MurNAc-pentapeptide-UDPGlcNAc GlcNAc transferase</fullName>
    </alternativeName>
</protein>
<evidence type="ECO:0000256" key="2">
    <source>
        <dbReference type="ARBA" id="ARBA00022618"/>
    </source>
</evidence>
<comment type="pathway">
    <text evidence="10">Cell wall biogenesis; peptidoglycan biosynthesis.</text>
</comment>
<keyword evidence="14" id="KW-1185">Reference proteome</keyword>
<evidence type="ECO:0000256" key="7">
    <source>
        <dbReference type="ARBA" id="ARBA00023136"/>
    </source>
</evidence>
<dbReference type="EC" id="2.4.1.227" evidence="10"/>
<evidence type="ECO:0000256" key="8">
    <source>
        <dbReference type="ARBA" id="ARBA00023306"/>
    </source>
</evidence>
<evidence type="ECO:0000256" key="9">
    <source>
        <dbReference type="ARBA" id="ARBA00023316"/>
    </source>
</evidence>
<dbReference type="Pfam" id="PF04101">
    <property type="entry name" value="Glyco_tran_28_C"/>
    <property type="match status" value="1"/>
</dbReference>
<dbReference type="NCBIfam" id="TIGR01133">
    <property type="entry name" value="murG"/>
    <property type="match status" value="1"/>
</dbReference>
<dbReference type="GO" id="GO:0009252">
    <property type="term" value="P:peptidoglycan biosynthetic process"/>
    <property type="evidence" value="ECO:0007669"/>
    <property type="project" value="UniProtKB-UniRule"/>
</dbReference>
<evidence type="ECO:0000256" key="6">
    <source>
        <dbReference type="ARBA" id="ARBA00022984"/>
    </source>
</evidence>
<comment type="similarity">
    <text evidence="10">Belongs to the glycosyltransferase 28 family. MurG subfamily.</text>
</comment>
<comment type="catalytic activity">
    <reaction evidence="10">
        <text>di-trans,octa-cis-undecaprenyl diphospho-N-acetyl-alpha-D-muramoyl-L-alanyl-D-glutamyl-meso-2,6-diaminopimeloyl-D-alanyl-D-alanine + UDP-N-acetyl-alpha-D-glucosamine = di-trans,octa-cis-undecaprenyl diphospho-[N-acetyl-alpha-D-glucosaminyl-(1-&gt;4)]-N-acetyl-alpha-D-muramoyl-L-alanyl-D-glutamyl-meso-2,6-diaminopimeloyl-D-alanyl-D-alanine + UDP + H(+)</text>
        <dbReference type="Rhea" id="RHEA:31227"/>
        <dbReference type="ChEBI" id="CHEBI:15378"/>
        <dbReference type="ChEBI" id="CHEBI:57705"/>
        <dbReference type="ChEBI" id="CHEBI:58223"/>
        <dbReference type="ChEBI" id="CHEBI:61387"/>
        <dbReference type="ChEBI" id="CHEBI:61388"/>
        <dbReference type="EC" id="2.4.1.227"/>
    </reaction>
</comment>
<evidence type="ECO:0000256" key="10">
    <source>
        <dbReference type="HAMAP-Rule" id="MF_00033"/>
    </source>
</evidence>
<accession>E3H9U7</accession>
<dbReference type="InterPro" id="IPR004276">
    <property type="entry name" value="GlycoTrans_28_N"/>
</dbReference>
<dbReference type="UniPathway" id="UPA00219"/>
<dbReference type="GO" id="GO:0008360">
    <property type="term" value="P:regulation of cell shape"/>
    <property type="evidence" value="ECO:0007669"/>
    <property type="project" value="UniProtKB-KW"/>
</dbReference>
<keyword evidence="3 10" id="KW-0328">Glycosyltransferase</keyword>
<dbReference type="OrthoDB" id="9808936at2"/>
<dbReference type="GO" id="GO:0051301">
    <property type="term" value="P:cell division"/>
    <property type="evidence" value="ECO:0007669"/>
    <property type="project" value="UniProtKB-KW"/>
</dbReference>
<dbReference type="Pfam" id="PF03033">
    <property type="entry name" value="Glyco_transf_28"/>
    <property type="match status" value="1"/>
</dbReference>
<dbReference type="GO" id="GO:0005975">
    <property type="term" value="P:carbohydrate metabolic process"/>
    <property type="evidence" value="ECO:0007669"/>
    <property type="project" value="InterPro"/>
</dbReference>
<dbReference type="PANTHER" id="PTHR21015">
    <property type="entry name" value="UDP-N-ACETYLGLUCOSAMINE--N-ACETYLMURAMYL-(PENTAPEPTIDE) PYROPHOSPHORYL-UNDECAPRENOL N-ACETYLGLUCOSAMINE TRANSFERASE 1"/>
    <property type="match status" value="1"/>
</dbReference>
<dbReference type="GO" id="GO:0050511">
    <property type="term" value="F:undecaprenyldiphospho-muramoylpentapeptide beta-N-acetylglucosaminyltransferase activity"/>
    <property type="evidence" value="ECO:0007669"/>
    <property type="project" value="UniProtKB-UniRule"/>
</dbReference>
<dbReference type="STRING" id="572544.Ilyop_1855"/>
<keyword evidence="2 10" id="KW-0132">Cell division</keyword>
<dbReference type="PANTHER" id="PTHR21015:SF22">
    <property type="entry name" value="GLYCOSYLTRANSFERASE"/>
    <property type="match status" value="1"/>
</dbReference>
<evidence type="ECO:0000256" key="4">
    <source>
        <dbReference type="ARBA" id="ARBA00022679"/>
    </source>
</evidence>
<gene>
    <name evidence="10" type="primary">murG</name>
    <name evidence="13" type="ordered locus">Ilyop_1855</name>
</gene>
<evidence type="ECO:0000256" key="3">
    <source>
        <dbReference type="ARBA" id="ARBA00022676"/>
    </source>
</evidence>
<dbReference type="HOGENOM" id="CLU_037404_0_1_0"/>
<dbReference type="EMBL" id="CP002281">
    <property type="protein sequence ID" value="ADO83626.1"/>
    <property type="molecule type" value="Genomic_DNA"/>
</dbReference>
<keyword evidence="7 10" id="KW-0472">Membrane</keyword>
<keyword evidence="8 10" id="KW-0131">Cell cycle</keyword>